<comment type="caution">
    <text evidence="2">The sequence shown here is derived from an EMBL/GenBank/DDBJ whole genome shotgun (WGS) entry which is preliminary data.</text>
</comment>
<reference evidence="2 3" key="1">
    <citation type="submission" date="2016-02" db="EMBL/GenBank/DDBJ databases">
        <title>Genome analysis of coral dinoflagellate symbionts highlights evolutionary adaptations to a symbiotic lifestyle.</title>
        <authorList>
            <person name="Aranda M."/>
            <person name="Li Y."/>
            <person name="Liew Y.J."/>
            <person name="Baumgarten S."/>
            <person name="Simakov O."/>
            <person name="Wilson M."/>
            <person name="Piel J."/>
            <person name="Ashoor H."/>
            <person name="Bougouffa S."/>
            <person name="Bajic V.B."/>
            <person name="Ryu T."/>
            <person name="Ravasi T."/>
            <person name="Bayer T."/>
            <person name="Micklem G."/>
            <person name="Kim H."/>
            <person name="Bhak J."/>
            <person name="Lajeunesse T.C."/>
            <person name="Voolstra C.R."/>
        </authorList>
    </citation>
    <scope>NUCLEOTIDE SEQUENCE [LARGE SCALE GENOMIC DNA]</scope>
    <source>
        <strain evidence="2 3">CCMP2467</strain>
    </source>
</reference>
<organism evidence="2 3">
    <name type="scientific">Symbiodinium microadriaticum</name>
    <name type="common">Dinoflagellate</name>
    <name type="synonym">Zooxanthella microadriatica</name>
    <dbReference type="NCBI Taxonomy" id="2951"/>
    <lineage>
        <taxon>Eukaryota</taxon>
        <taxon>Sar</taxon>
        <taxon>Alveolata</taxon>
        <taxon>Dinophyceae</taxon>
        <taxon>Suessiales</taxon>
        <taxon>Symbiodiniaceae</taxon>
        <taxon>Symbiodinium</taxon>
    </lineage>
</organism>
<gene>
    <name evidence="2" type="ORF">AK812_SmicGene40968</name>
</gene>
<dbReference type="AlphaFoldDB" id="A0A1Q9C7C4"/>
<name>A0A1Q9C7C4_SYMMI</name>
<evidence type="ECO:0000256" key="1">
    <source>
        <dbReference type="SAM" id="MobiDB-lite"/>
    </source>
</evidence>
<protein>
    <submittedName>
        <fullName evidence="2">Uncharacterized protein</fullName>
    </submittedName>
</protein>
<evidence type="ECO:0000313" key="3">
    <source>
        <dbReference type="Proteomes" id="UP000186817"/>
    </source>
</evidence>
<keyword evidence="3" id="KW-1185">Reference proteome</keyword>
<dbReference type="Proteomes" id="UP000186817">
    <property type="component" value="Unassembled WGS sequence"/>
</dbReference>
<proteinExistence type="predicted"/>
<feature type="region of interest" description="Disordered" evidence="1">
    <location>
        <begin position="1"/>
        <end position="29"/>
    </location>
</feature>
<evidence type="ECO:0000313" key="2">
    <source>
        <dbReference type="EMBL" id="OLP78818.1"/>
    </source>
</evidence>
<sequence>MDASAESMGGPGSRLQEAKRRERSAGALSTDCAQQKGLSELFDRQTAIWLCWTLRLLDALDAETFSASAFSKSARSANLPANSPTVRDLDRICAGHFDFVDSLPDLIHSPRKNWNAMLQSQPEPGVFQDVWETYSVALTAFLRTFAVSIVFVRGLDTTELRQTAIWLCWALRLLDALDAETFSASDELKAFVCPREIKACHSSRILAVLFAEAVSPTSGSKDHMTGQLIRCTSGQPWFSKCALPVQVLFAEAVSPTSGSKDHMTGQLIRRRGKKLVLGLGSGLSQQRRLTWVLKDEQLNSNV</sequence>
<dbReference type="EMBL" id="LSRX01001559">
    <property type="protein sequence ID" value="OLP78818.1"/>
    <property type="molecule type" value="Genomic_DNA"/>
</dbReference>
<accession>A0A1Q9C7C4</accession>